<gene>
    <name evidence="1" type="ORF">Dfulv_47200</name>
</gene>
<reference evidence="1" key="2">
    <citation type="submission" date="2022-09" db="EMBL/GenBank/DDBJ databases">
        <title>Biosynthetic gene clusters of Dactylosporangioum fulvum.</title>
        <authorList>
            <person name="Caradec T."/>
        </authorList>
    </citation>
    <scope>NUCLEOTIDE SEQUENCE</scope>
    <source>
        <strain evidence="1">NRRL B-16292</strain>
    </source>
</reference>
<evidence type="ECO:0000313" key="1">
    <source>
        <dbReference type="EMBL" id="UWP82546.1"/>
    </source>
</evidence>
<dbReference type="SUPFAM" id="SSF46785">
    <property type="entry name" value="Winged helix' DNA-binding domain"/>
    <property type="match status" value="1"/>
</dbReference>
<dbReference type="EMBL" id="CP073720">
    <property type="protein sequence ID" value="UWP82546.1"/>
    <property type="molecule type" value="Genomic_DNA"/>
</dbReference>
<name>A0ABY5W0C6_9ACTN</name>
<sequence length="138" mass="14019">MPLNGQIIGQAERSTRALLDRLLARTATTFEEWVAVNLTAVSGGTLARDDLVARMATGLRITPAAAGAAVTGLVEAGLLDAGGSLTPAGRARYDEIAAGVAELTARLYAGFPADDLDAAGRVLAEITARADAELATAA</sequence>
<dbReference type="InterPro" id="IPR036388">
    <property type="entry name" value="WH-like_DNA-bd_sf"/>
</dbReference>
<evidence type="ECO:0000313" key="2">
    <source>
        <dbReference type="Proteomes" id="UP001059617"/>
    </source>
</evidence>
<dbReference type="Proteomes" id="UP001059617">
    <property type="component" value="Chromosome"/>
</dbReference>
<accession>A0ABY5W0C6</accession>
<proteinExistence type="predicted"/>
<organism evidence="1 2">
    <name type="scientific">Dactylosporangium fulvum</name>
    <dbReference type="NCBI Taxonomy" id="53359"/>
    <lineage>
        <taxon>Bacteria</taxon>
        <taxon>Bacillati</taxon>
        <taxon>Actinomycetota</taxon>
        <taxon>Actinomycetes</taxon>
        <taxon>Micromonosporales</taxon>
        <taxon>Micromonosporaceae</taxon>
        <taxon>Dactylosporangium</taxon>
    </lineage>
</organism>
<protein>
    <recommendedName>
        <fullName evidence="3">MarR family transcriptional regulator</fullName>
    </recommendedName>
</protein>
<keyword evidence="2" id="KW-1185">Reference proteome</keyword>
<evidence type="ECO:0008006" key="3">
    <source>
        <dbReference type="Google" id="ProtNLM"/>
    </source>
</evidence>
<reference evidence="1" key="1">
    <citation type="submission" date="2021-04" db="EMBL/GenBank/DDBJ databases">
        <authorList>
            <person name="Hartkoorn R.C."/>
            <person name="Beaudoing E."/>
            <person name="Hot D."/>
        </authorList>
    </citation>
    <scope>NUCLEOTIDE SEQUENCE</scope>
    <source>
        <strain evidence="1">NRRL B-16292</strain>
    </source>
</reference>
<dbReference type="InterPro" id="IPR036390">
    <property type="entry name" value="WH_DNA-bd_sf"/>
</dbReference>
<dbReference type="Gene3D" id="1.10.10.10">
    <property type="entry name" value="Winged helix-like DNA-binding domain superfamily/Winged helix DNA-binding domain"/>
    <property type="match status" value="1"/>
</dbReference>
<dbReference type="RefSeq" id="WP_259860318.1">
    <property type="nucleotide sequence ID" value="NZ_BAAAST010000023.1"/>
</dbReference>